<dbReference type="EMBL" id="HBUF01048321">
    <property type="protein sequence ID" value="CAG6620701.1"/>
    <property type="molecule type" value="Transcribed_RNA"/>
</dbReference>
<protein>
    <recommendedName>
        <fullName evidence="3">Transmembrane protein</fullName>
    </recommendedName>
</protein>
<evidence type="ECO:0000256" key="1">
    <source>
        <dbReference type="SAM" id="Phobius"/>
    </source>
</evidence>
<organism evidence="2">
    <name type="scientific">Cacopsylla melanoneura</name>
    <dbReference type="NCBI Taxonomy" id="428564"/>
    <lineage>
        <taxon>Eukaryota</taxon>
        <taxon>Metazoa</taxon>
        <taxon>Ecdysozoa</taxon>
        <taxon>Arthropoda</taxon>
        <taxon>Hexapoda</taxon>
        <taxon>Insecta</taxon>
        <taxon>Pterygota</taxon>
        <taxon>Neoptera</taxon>
        <taxon>Paraneoptera</taxon>
        <taxon>Hemiptera</taxon>
        <taxon>Sternorrhyncha</taxon>
        <taxon>Psylloidea</taxon>
        <taxon>Psyllidae</taxon>
        <taxon>Psyllinae</taxon>
        <taxon>Cacopsylla</taxon>
    </lineage>
</organism>
<reference evidence="2" key="1">
    <citation type="submission" date="2021-05" db="EMBL/GenBank/DDBJ databases">
        <authorList>
            <person name="Alioto T."/>
            <person name="Alioto T."/>
            <person name="Gomez Garrido J."/>
        </authorList>
    </citation>
    <scope>NUCLEOTIDE SEQUENCE</scope>
</reference>
<keyword evidence="1" id="KW-1133">Transmembrane helix</keyword>
<dbReference type="EMBL" id="HBUF01048319">
    <property type="protein sequence ID" value="CAG6620689.1"/>
    <property type="molecule type" value="Transcribed_RNA"/>
</dbReference>
<sequence>MHSLSVSGIEWGIFGLAHVLVSSFLSSSSFLQLPGLFLPLFFGALLDLVSHCPLSSILPVSLSFFLSLTFLFLFSTLSTPLPTLRLALSAACFPAFVAPFNAFPPALAAVPRIFPPGIADRARSNVDDCKRSIPFSFALSQSPVTTAPPSSTTFFTSFTTGMSRKASLAPLKSPCTAFPIVFPTPLAVSTTVLTVSFTVSTINSPAFLKAFPIASKRPLFLRKMETAVVFVACEVKDV</sequence>
<dbReference type="EMBL" id="HBUF01048323">
    <property type="protein sequence ID" value="CAG6620713.1"/>
    <property type="molecule type" value="Transcribed_RNA"/>
</dbReference>
<dbReference type="EMBL" id="HBUF01048324">
    <property type="protein sequence ID" value="CAG6620719.1"/>
    <property type="molecule type" value="Transcribed_RNA"/>
</dbReference>
<dbReference type="AlphaFoldDB" id="A0A8D8M4P5"/>
<feature type="transmembrane region" description="Helical" evidence="1">
    <location>
        <begin position="12"/>
        <end position="33"/>
    </location>
</feature>
<accession>A0A8D8M4P5</accession>
<feature type="transmembrane region" description="Helical" evidence="1">
    <location>
        <begin position="53"/>
        <end position="74"/>
    </location>
</feature>
<proteinExistence type="predicted"/>
<name>A0A8D8M4P5_9HEMI</name>
<keyword evidence="1" id="KW-0472">Membrane</keyword>
<evidence type="ECO:0008006" key="3">
    <source>
        <dbReference type="Google" id="ProtNLM"/>
    </source>
</evidence>
<dbReference type="EMBL" id="HBUF01048320">
    <property type="protein sequence ID" value="CAG6620695.1"/>
    <property type="molecule type" value="Transcribed_RNA"/>
</dbReference>
<keyword evidence="1" id="KW-0812">Transmembrane</keyword>
<dbReference type="EMBL" id="HBUF01048322">
    <property type="protein sequence ID" value="CAG6620707.1"/>
    <property type="molecule type" value="Transcribed_RNA"/>
</dbReference>
<evidence type="ECO:0000313" key="2">
    <source>
        <dbReference type="EMBL" id="CAG6620713.1"/>
    </source>
</evidence>
<feature type="transmembrane region" description="Helical" evidence="1">
    <location>
        <begin position="86"/>
        <end position="103"/>
    </location>
</feature>